<feature type="region of interest" description="Disordered" evidence="7">
    <location>
        <begin position="431"/>
        <end position="567"/>
    </location>
</feature>
<dbReference type="GO" id="GO:0005634">
    <property type="term" value="C:nucleus"/>
    <property type="evidence" value="ECO:0007669"/>
    <property type="project" value="TreeGrafter"/>
</dbReference>
<keyword evidence="2" id="KW-0677">Repeat</keyword>
<dbReference type="Proteomes" id="UP001152795">
    <property type="component" value="Unassembled WGS sequence"/>
</dbReference>
<dbReference type="InterPro" id="IPR001214">
    <property type="entry name" value="SET_dom"/>
</dbReference>
<dbReference type="Gene3D" id="3.30.160.60">
    <property type="entry name" value="Classic Zinc Finger"/>
    <property type="match status" value="3"/>
</dbReference>
<feature type="region of interest" description="Disordered" evidence="7">
    <location>
        <begin position="602"/>
        <end position="624"/>
    </location>
</feature>
<dbReference type="PANTHER" id="PTHR16515">
    <property type="entry name" value="PR DOMAIN ZINC FINGER PROTEIN"/>
    <property type="match status" value="1"/>
</dbReference>
<feature type="compositionally biased region" description="Low complexity" evidence="7">
    <location>
        <begin position="245"/>
        <end position="258"/>
    </location>
</feature>
<name>A0A7D9DFW5_PARCT</name>
<feature type="compositionally biased region" description="Low complexity" evidence="7">
    <location>
        <begin position="444"/>
        <end position="455"/>
    </location>
</feature>
<dbReference type="Gene3D" id="2.170.270.10">
    <property type="entry name" value="SET domain"/>
    <property type="match status" value="1"/>
</dbReference>
<evidence type="ECO:0000313" key="8">
    <source>
        <dbReference type="EMBL" id="CAB3983867.1"/>
    </source>
</evidence>
<dbReference type="EMBL" id="CACRXK020000668">
    <property type="protein sequence ID" value="CAB3983867.1"/>
    <property type="molecule type" value="Genomic_DNA"/>
</dbReference>
<evidence type="ECO:0000256" key="7">
    <source>
        <dbReference type="SAM" id="MobiDB-lite"/>
    </source>
</evidence>
<comment type="caution">
    <text evidence="8">The sequence shown here is derived from an EMBL/GenBank/DDBJ whole genome shotgun (WGS) entry which is preliminary data.</text>
</comment>
<evidence type="ECO:0000313" key="9">
    <source>
        <dbReference type="Proteomes" id="UP001152795"/>
    </source>
</evidence>
<dbReference type="PROSITE" id="PS00028">
    <property type="entry name" value="ZINC_FINGER_C2H2_1"/>
    <property type="match status" value="2"/>
</dbReference>
<gene>
    <name evidence="8" type="ORF">PACLA_8A079958</name>
</gene>
<evidence type="ECO:0000256" key="4">
    <source>
        <dbReference type="ARBA" id="ARBA00022833"/>
    </source>
</evidence>
<keyword evidence="3" id="KW-0863">Zinc-finger</keyword>
<dbReference type="GO" id="GO:0010468">
    <property type="term" value="P:regulation of gene expression"/>
    <property type="evidence" value="ECO:0007669"/>
    <property type="project" value="TreeGrafter"/>
</dbReference>
<dbReference type="InterPro" id="IPR050331">
    <property type="entry name" value="Zinc_finger"/>
</dbReference>
<keyword evidence="9" id="KW-1185">Reference proteome</keyword>
<dbReference type="PANTHER" id="PTHR16515:SF22">
    <property type="entry name" value="HISTONE-LYSINE N-METHYLTRANSFERASE PRDM6-RELATED"/>
    <property type="match status" value="1"/>
</dbReference>
<evidence type="ECO:0000256" key="1">
    <source>
        <dbReference type="ARBA" id="ARBA00022723"/>
    </source>
</evidence>
<dbReference type="SUPFAM" id="SSF57667">
    <property type="entry name" value="beta-beta-alpha zinc fingers"/>
    <property type="match status" value="2"/>
</dbReference>
<protein>
    <submittedName>
        <fullName evidence="8">Histone-lysine N-methyltransferase PRDM6</fullName>
    </submittedName>
</protein>
<organism evidence="8 9">
    <name type="scientific">Paramuricea clavata</name>
    <name type="common">Red gorgonian</name>
    <name type="synonym">Violescent sea-whip</name>
    <dbReference type="NCBI Taxonomy" id="317549"/>
    <lineage>
        <taxon>Eukaryota</taxon>
        <taxon>Metazoa</taxon>
        <taxon>Cnidaria</taxon>
        <taxon>Anthozoa</taxon>
        <taxon>Octocorallia</taxon>
        <taxon>Malacalcyonacea</taxon>
        <taxon>Plexauridae</taxon>
        <taxon>Paramuricea</taxon>
    </lineage>
</organism>
<evidence type="ECO:0000256" key="3">
    <source>
        <dbReference type="ARBA" id="ARBA00022771"/>
    </source>
</evidence>
<dbReference type="PROSITE" id="PS50157">
    <property type="entry name" value="ZINC_FINGER_C2H2_2"/>
    <property type="match status" value="4"/>
</dbReference>
<dbReference type="Pfam" id="PF21549">
    <property type="entry name" value="PRDM2_PR"/>
    <property type="match status" value="1"/>
</dbReference>
<proteinExistence type="predicted"/>
<dbReference type="FunFam" id="3.30.160.60:FF:000688">
    <property type="entry name" value="zinc finger protein 197 isoform X1"/>
    <property type="match status" value="1"/>
</dbReference>
<dbReference type="SUPFAM" id="SSF82199">
    <property type="entry name" value="SET domain"/>
    <property type="match status" value="1"/>
</dbReference>
<feature type="compositionally biased region" description="Polar residues" evidence="7">
    <location>
        <begin position="524"/>
        <end position="535"/>
    </location>
</feature>
<dbReference type="Pfam" id="PF00096">
    <property type="entry name" value="zf-C2H2"/>
    <property type="match status" value="2"/>
</dbReference>
<dbReference type="InterPro" id="IPR013087">
    <property type="entry name" value="Znf_C2H2_type"/>
</dbReference>
<dbReference type="AlphaFoldDB" id="A0A7D9DFW5"/>
<dbReference type="SMART" id="SM00355">
    <property type="entry name" value="ZnF_C2H2"/>
    <property type="match status" value="4"/>
</dbReference>
<evidence type="ECO:0000256" key="2">
    <source>
        <dbReference type="ARBA" id="ARBA00022737"/>
    </source>
</evidence>
<dbReference type="PROSITE" id="PS50280">
    <property type="entry name" value="SET"/>
    <property type="match status" value="1"/>
</dbReference>
<dbReference type="OrthoDB" id="40579at2759"/>
<feature type="region of interest" description="Disordered" evidence="7">
    <location>
        <begin position="237"/>
        <end position="339"/>
    </location>
</feature>
<accession>A0A7D9DFW5</accession>
<evidence type="ECO:0000256" key="5">
    <source>
        <dbReference type="ARBA" id="ARBA00023015"/>
    </source>
</evidence>
<keyword evidence="6" id="KW-0804">Transcription</keyword>
<evidence type="ECO:0000256" key="6">
    <source>
        <dbReference type="ARBA" id="ARBA00023163"/>
    </source>
</evidence>
<sequence>MAEKSPQSTSVQELKPTTQFEITKELLEGFLYGKKRTQLVDVQGKETRKRKWEGNEEESSRKLQSLWCEECCKHIQGECPVHQSSQPKLTYAVGSFPPEVRLCTSGIPEYTFGACAAKQMPRGTWIGPYEGRRVFSTQIPKQTDNTYVWEIYDKGQFSHFIDGSDENTSSWMRFIRCARHKTEQNMSVIQYGKNIYYYAIRDIEIGEEMLVWYHESYYQFWGVPLALVQELDEKNGPPVPPGILQPVQMQVPQSSSPNQPNPSPGKLIKSPEVPQQYGTQKAFQFPKKNPTSNGYSPPATRQPYPRVSSHAAQHPPPGALHYPQVSPATRQYPPPNVSAPYPPISKGATPYQPLSNSGIPYPPPARNTIPYPQMPPQSAPYSYSPQSRYPQIPPGTILYQPTSTQYQVRLSQASQMAPHPPFVDRQKPIVHSMGPPNVQVSRIPPTVKSPPSSTPHRVSTSPQRLVGTQIPQQLSPESRMAQDPSSRALHASQQAIIESSHASNQLTNHSPHAVQQPVIHSSRAEQQPTIHTSRGQRVRAYYETDNYTSRDDRSSTSSESDQWAKGEVKENMPLARDNVVIDPEFKSAKHPQALKTTPLQNLTPSIHNKRPMTSEADKQHNQVSSTVRTIKDQEISWTCGQCGEMFAQQVTLRMHVCQKAPENPFHCGHCSYTFSTSSELREHVVTHSNERPFKCGFCGRSFAGATTLGNHMRTHTGQRPYECEVCGQTFAIATQLSRHLRPPGECGLRRKEVNNYNQSVDIAVEQ</sequence>
<reference evidence="8" key="1">
    <citation type="submission" date="2020-04" db="EMBL/GenBank/DDBJ databases">
        <authorList>
            <person name="Alioto T."/>
            <person name="Alioto T."/>
            <person name="Gomez Garrido J."/>
        </authorList>
    </citation>
    <scope>NUCLEOTIDE SEQUENCE</scope>
    <source>
        <strain evidence="8">A484AB</strain>
    </source>
</reference>
<dbReference type="FunFam" id="3.30.160.60:FF:002343">
    <property type="entry name" value="Zinc finger protein 33A"/>
    <property type="match status" value="1"/>
</dbReference>
<keyword evidence="4" id="KW-0862">Zinc</keyword>
<keyword evidence="5" id="KW-0805">Transcription regulation</keyword>
<keyword evidence="1" id="KW-0479">Metal-binding</keyword>
<dbReference type="GO" id="GO:0008270">
    <property type="term" value="F:zinc ion binding"/>
    <property type="evidence" value="ECO:0007669"/>
    <property type="project" value="UniProtKB-KW"/>
</dbReference>
<feature type="compositionally biased region" description="Polar residues" evidence="7">
    <location>
        <begin position="491"/>
        <end position="510"/>
    </location>
</feature>
<dbReference type="InterPro" id="IPR036236">
    <property type="entry name" value="Znf_C2H2_sf"/>
</dbReference>
<dbReference type="Pfam" id="PF13894">
    <property type="entry name" value="zf-C2H2_4"/>
    <property type="match status" value="1"/>
</dbReference>
<dbReference type="InterPro" id="IPR046341">
    <property type="entry name" value="SET_dom_sf"/>
</dbReference>